<dbReference type="Pfam" id="PF13508">
    <property type="entry name" value="Acetyltransf_7"/>
    <property type="match status" value="1"/>
</dbReference>
<feature type="binding site" evidence="4">
    <location>
        <position position="43"/>
    </location>
    <ligand>
        <name>1D-myo-inositol 2-(L-cysteinylamino)-2-deoxy-alpha-D-glucopyranoside</name>
        <dbReference type="ChEBI" id="CHEBI:58887"/>
    </ligand>
</feature>
<gene>
    <name evidence="4 7" type="primary">mshD</name>
    <name evidence="7" type="ORF">KG103_14255</name>
</gene>
<keyword evidence="3 4" id="KW-0012">Acyltransferase</keyword>
<dbReference type="InterPro" id="IPR016181">
    <property type="entry name" value="Acyl_CoA_acyltransferase"/>
</dbReference>
<keyword evidence="1 4" id="KW-0808">Transferase</keyword>
<comment type="similarity">
    <text evidence="4">Belongs to the acetyltransferase family. MshD subfamily.</text>
</comment>
<dbReference type="PROSITE" id="PS51186">
    <property type="entry name" value="GNAT"/>
    <property type="match status" value="2"/>
</dbReference>
<evidence type="ECO:0000256" key="3">
    <source>
        <dbReference type="ARBA" id="ARBA00023315"/>
    </source>
</evidence>
<name>A0ABX8D2A6_9CELL</name>
<dbReference type="NCBIfam" id="TIGR03448">
    <property type="entry name" value="mycothiol_MshD"/>
    <property type="match status" value="1"/>
</dbReference>
<feature type="binding site" evidence="4">
    <location>
        <position position="252"/>
    </location>
    <ligand>
        <name>1D-myo-inositol 2-(L-cysteinylamino)-2-deoxy-alpha-D-glucopyranoside</name>
        <dbReference type="ChEBI" id="CHEBI:58887"/>
    </ligand>
</feature>
<dbReference type="EC" id="2.3.1.189" evidence="4"/>
<protein>
    <recommendedName>
        <fullName evidence="4">Mycothiol acetyltransferase</fullName>
        <shortName evidence="4">MSH acetyltransferase</shortName>
        <ecNumber evidence="4">2.3.1.189</ecNumber>
    </recommendedName>
    <alternativeName>
        <fullName evidence="4">Mycothiol synthase</fullName>
    </alternativeName>
</protein>
<keyword evidence="2 4" id="KW-0677">Repeat</keyword>
<dbReference type="PANTHER" id="PTHR43877">
    <property type="entry name" value="AMINOALKYLPHOSPHONATE N-ACETYLTRANSFERASE-RELATED-RELATED"/>
    <property type="match status" value="1"/>
</dbReference>
<dbReference type="InterPro" id="IPR050832">
    <property type="entry name" value="Bact_Acetyltransf"/>
</dbReference>
<feature type="binding site" evidence="4">
    <location>
        <begin position="256"/>
        <end position="258"/>
    </location>
    <ligand>
        <name>acetyl-CoA</name>
        <dbReference type="ChEBI" id="CHEBI:57288"/>
        <label>2</label>
    </ligand>
</feature>
<dbReference type="SUPFAM" id="SSF55729">
    <property type="entry name" value="Acyl-CoA N-acyltransferases (Nat)"/>
    <property type="match status" value="2"/>
</dbReference>
<dbReference type="InterPro" id="IPR017813">
    <property type="entry name" value="Mycothiol_AcTrfase"/>
</dbReference>
<dbReference type="RefSeq" id="WP_207339190.1">
    <property type="nucleotide sequence ID" value="NZ_CP074405.1"/>
</dbReference>
<dbReference type="Gene3D" id="3.40.630.30">
    <property type="match status" value="1"/>
</dbReference>
<dbReference type="InterPro" id="IPR000182">
    <property type="entry name" value="GNAT_dom"/>
</dbReference>
<feature type="binding site" evidence="4">
    <location>
        <position position="195"/>
    </location>
    <ligand>
        <name>1D-myo-inositol 2-(L-cysteinylamino)-2-deoxy-alpha-D-glucopyranoside</name>
        <dbReference type="ChEBI" id="CHEBI:58887"/>
    </ligand>
</feature>
<evidence type="ECO:0000256" key="5">
    <source>
        <dbReference type="SAM" id="MobiDB-lite"/>
    </source>
</evidence>
<feature type="binding site" evidence="4">
    <location>
        <begin position="295"/>
        <end position="300"/>
    </location>
    <ligand>
        <name>acetyl-CoA</name>
        <dbReference type="ChEBI" id="CHEBI:57288"/>
        <label>2</label>
    </ligand>
</feature>
<dbReference type="EMBL" id="CP074405">
    <property type="protein sequence ID" value="QVI61612.1"/>
    <property type="molecule type" value="Genomic_DNA"/>
</dbReference>
<dbReference type="Proteomes" id="UP000677804">
    <property type="component" value="Chromosome"/>
</dbReference>
<dbReference type="GO" id="GO:0035447">
    <property type="term" value="F:mycothiol synthase activity"/>
    <property type="evidence" value="ECO:0007669"/>
    <property type="project" value="UniProtKB-EC"/>
</dbReference>
<comment type="function">
    <text evidence="4">Catalyzes the transfer of acetyl from acetyl-CoA to desacetylmycothiol (Cys-GlcN-Ins) to form mycothiol.</text>
</comment>
<evidence type="ECO:0000256" key="2">
    <source>
        <dbReference type="ARBA" id="ARBA00022737"/>
    </source>
</evidence>
<comment type="caution">
    <text evidence="4">Lacks conserved residue(s) required for the propagation of feature annotation.</text>
</comment>
<keyword evidence="8" id="KW-1185">Reference proteome</keyword>
<comment type="catalytic activity">
    <reaction evidence="4">
        <text>1D-myo-inositol 2-(L-cysteinylamino)-2-deoxy-alpha-D-glucopyranoside + acetyl-CoA = mycothiol + CoA + H(+)</text>
        <dbReference type="Rhea" id="RHEA:26172"/>
        <dbReference type="ChEBI" id="CHEBI:15378"/>
        <dbReference type="ChEBI" id="CHEBI:16768"/>
        <dbReference type="ChEBI" id="CHEBI:57287"/>
        <dbReference type="ChEBI" id="CHEBI:57288"/>
        <dbReference type="ChEBI" id="CHEBI:58887"/>
        <dbReference type="EC" id="2.3.1.189"/>
    </reaction>
</comment>
<feature type="binding site" evidence="4">
    <location>
        <position position="290"/>
    </location>
    <ligand>
        <name>1D-myo-inositol 2-(L-cysteinylamino)-2-deoxy-alpha-D-glucopyranoside</name>
        <dbReference type="ChEBI" id="CHEBI:58887"/>
    </ligand>
</feature>
<dbReference type="PIRSF" id="PIRSF021524">
    <property type="entry name" value="MSH_acetyltransferase"/>
    <property type="match status" value="1"/>
</dbReference>
<feature type="domain" description="N-acetyltransferase" evidence="6">
    <location>
        <begin position="168"/>
        <end position="338"/>
    </location>
</feature>
<feature type="domain" description="N-acetyltransferase" evidence="6">
    <location>
        <begin position="12"/>
        <end position="155"/>
    </location>
</feature>
<evidence type="ECO:0000256" key="4">
    <source>
        <dbReference type="HAMAP-Rule" id="MF_01698"/>
    </source>
</evidence>
<evidence type="ECO:0000256" key="1">
    <source>
        <dbReference type="ARBA" id="ARBA00022679"/>
    </source>
</evidence>
<accession>A0ABX8D2A6</accession>
<comment type="subunit">
    <text evidence="4">Monomer.</text>
</comment>
<evidence type="ECO:0000313" key="8">
    <source>
        <dbReference type="Proteomes" id="UP000677804"/>
    </source>
</evidence>
<evidence type="ECO:0000313" key="7">
    <source>
        <dbReference type="EMBL" id="QVI61612.1"/>
    </source>
</evidence>
<dbReference type="PANTHER" id="PTHR43877:SF2">
    <property type="entry name" value="AMINOALKYLPHOSPHONATE N-ACETYLTRANSFERASE-RELATED"/>
    <property type="match status" value="1"/>
</dbReference>
<evidence type="ECO:0000259" key="6">
    <source>
        <dbReference type="PROSITE" id="PS51186"/>
    </source>
</evidence>
<dbReference type="CDD" id="cd04301">
    <property type="entry name" value="NAT_SF"/>
    <property type="match status" value="1"/>
</dbReference>
<proteinExistence type="inferred from homology"/>
<feature type="binding site" evidence="4">
    <location>
        <begin position="90"/>
        <end position="92"/>
    </location>
    <ligand>
        <name>acetyl-CoA</name>
        <dbReference type="ChEBI" id="CHEBI:57288"/>
        <label>1</label>
    </ligand>
</feature>
<dbReference type="Pfam" id="PF00583">
    <property type="entry name" value="Acetyltransf_1"/>
    <property type="match status" value="1"/>
</dbReference>
<sequence length="348" mass="36335">MAPGTEVPTITAVTGALPPARAAAVRTLHQDAARADGVAPLSEQPLLWLLDPQAPVVHLLVADDGADPDGPVTGYAQLDVGSSSTVRAELVVAPAHRRRGVARALLARAAQEAATVPGRRLHVWAHGDLPAARATARSAGMVVVRELWRMATDVVGTPPPGAALPPGVQVRAFVPGQDEDAWRRVNARAFAHHPEQGRMTSADLRAREGESWFDPAGFLLAERDGQLLGSVWTKVHPAGEAPDGAPGEEVGEIYVVGVDPDAQGLGMGRALTALGLAHLRDRGLRTVILYTGAENTVAVHTYERAGFTRTAVDVMYGPPPAGTPSGDVVTVRASDDTTTPRGDATMGS</sequence>
<feature type="binding site" evidence="4">
    <location>
        <position position="234"/>
    </location>
    <ligand>
        <name>1D-myo-inositol 2-(L-cysteinylamino)-2-deoxy-alpha-D-glucopyranoside</name>
        <dbReference type="ChEBI" id="CHEBI:58887"/>
    </ligand>
</feature>
<organism evidence="7 8">
    <name type="scientific">Cellulomonas wangleii</name>
    <dbReference type="NCBI Taxonomy" id="2816956"/>
    <lineage>
        <taxon>Bacteria</taxon>
        <taxon>Bacillati</taxon>
        <taxon>Actinomycetota</taxon>
        <taxon>Actinomycetes</taxon>
        <taxon>Micrococcales</taxon>
        <taxon>Cellulomonadaceae</taxon>
        <taxon>Cellulomonas</taxon>
    </lineage>
</organism>
<feature type="binding site" evidence="4">
    <location>
        <begin position="263"/>
        <end position="269"/>
    </location>
    <ligand>
        <name>acetyl-CoA</name>
        <dbReference type="ChEBI" id="CHEBI:57288"/>
        <label>2</label>
    </ligand>
</feature>
<feature type="region of interest" description="Disordered" evidence="5">
    <location>
        <begin position="319"/>
        <end position="348"/>
    </location>
</feature>
<reference evidence="7 8" key="1">
    <citation type="submission" date="2021-05" db="EMBL/GenBank/DDBJ databases">
        <title>Novel species in genus Cellulomonas.</title>
        <authorList>
            <person name="Zhang G."/>
        </authorList>
    </citation>
    <scope>NUCLEOTIDE SEQUENCE [LARGE SCALE GENOMIC DNA]</scope>
    <source>
        <strain evidence="8">zg-ZUI222</strain>
    </source>
</reference>
<dbReference type="HAMAP" id="MF_01698">
    <property type="entry name" value="MshD"/>
    <property type="match status" value="1"/>
</dbReference>